<dbReference type="AlphaFoldDB" id="A0AAV6MSL0"/>
<keyword evidence="5" id="KW-1185">Reference proteome</keyword>
<keyword evidence="3" id="KW-0378">Hydrolase</keyword>
<dbReference type="Proteomes" id="UP000685013">
    <property type="component" value="Chromosome 12"/>
</dbReference>
<name>A0AAV6MSL0_9ROSI</name>
<dbReference type="PANTHER" id="PTHR11010:SF96">
    <property type="entry name" value="LYSOSOMAL PRO-X CARBOXYPEPTIDASE-LIKE ISOFORM X1"/>
    <property type="match status" value="1"/>
</dbReference>
<dbReference type="EMBL" id="JAGKQH010000012">
    <property type="protein sequence ID" value="KAG6585992.1"/>
    <property type="molecule type" value="Genomic_DNA"/>
</dbReference>
<sequence length="131" mass="15011">MPIRISGKEDSMFPTEPFDFNIFKKDCKALYGVSPNRSTYLRRIARLCMGFHQIVVGSQLSMEAKVLHNISESIIAIPTAEGSHCLDLEEGREDDLEWLTSQRKAEMDIIDTWISKYYVDLLQSNQTLDAH</sequence>
<dbReference type="PANTHER" id="PTHR11010">
    <property type="entry name" value="PROTEASE S28 PRO-X CARBOXYPEPTIDASE-RELATED"/>
    <property type="match status" value="1"/>
</dbReference>
<keyword evidence="1" id="KW-0645">Protease</keyword>
<evidence type="ECO:0000256" key="2">
    <source>
        <dbReference type="ARBA" id="ARBA00022729"/>
    </source>
</evidence>
<gene>
    <name evidence="4" type="ORF">SDJN03_18725</name>
</gene>
<accession>A0AAV6MSL0</accession>
<evidence type="ECO:0000313" key="4">
    <source>
        <dbReference type="EMBL" id="KAG6585992.1"/>
    </source>
</evidence>
<evidence type="ECO:0000256" key="3">
    <source>
        <dbReference type="ARBA" id="ARBA00022801"/>
    </source>
</evidence>
<dbReference type="GO" id="GO:0008239">
    <property type="term" value="F:dipeptidyl-peptidase activity"/>
    <property type="evidence" value="ECO:0007669"/>
    <property type="project" value="TreeGrafter"/>
</dbReference>
<comment type="caution">
    <text evidence="4">The sequence shown here is derived from an EMBL/GenBank/DDBJ whole genome shotgun (WGS) entry which is preliminary data.</text>
</comment>
<protein>
    <submittedName>
        <fullName evidence="4">Uncharacterized protein</fullName>
    </submittedName>
</protein>
<feature type="non-terminal residue" evidence="4">
    <location>
        <position position="1"/>
    </location>
</feature>
<reference evidence="4 5" key="1">
    <citation type="journal article" date="2021" name="Hortic Res">
        <title>The domestication of Cucurbita argyrosperma as revealed by the genome of its wild relative.</title>
        <authorList>
            <person name="Barrera-Redondo J."/>
            <person name="Sanchez-de la Vega G."/>
            <person name="Aguirre-Liguori J.A."/>
            <person name="Castellanos-Morales G."/>
            <person name="Gutierrez-Guerrero Y.T."/>
            <person name="Aguirre-Dugua X."/>
            <person name="Aguirre-Planter E."/>
            <person name="Tenaillon M.I."/>
            <person name="Lira-Saade R."/>
            <person name="Eguiarte L.E."/>
        </authorList>
    </citation>
    <scope>NUCLEOTIDE SEQUENCE [LARGE SCALE GENOMIC DNA]</scope>
    <source>
        <strain evidence="4">JBR-2021</strain>
    </source>
</reference>
<evidence type="ECO:0000256" key="1">
    <source>
        <dbReference type="ARBA" id="ARBA00022670"/>
    </source>
</evidence>
<dbReference type="GO" id="GO:0006508">
    <property type="term" value="P:proteolysis"/>
    <property type="evidence" value="ECO:0007669"/>
    <property type="project" value="UniProtKB-KW"/>
</dbReference>
<proteinExistence type="predicted"/>
<evidence type="ECO:0000313" key="5">
    <source>
        <dbReference type="Proteomes" id="UP000685013"/>
    </source>
</evidence>
<keyword evidence="2" id="KW-0732">Signal</keyword>
<organism evidence="4 5">
    <name type="scientific">Cucurbita argyrosperma subsp. sororia</name>
    <dbReference type="NCBI Taxonomy" id="37648"/>
    <lineage>
        <taxon>Eukaryota</taxon>
        <taxon>Viridiplantae</taxon>
        <taxon>Streptophyta</taxon>
        <taxon>Embryophyta</taxon>
        <taxon>Tracheophyta</taxon>
        <taxon>Spermatophyta</taxon>
        <taxon>Magnoliopsida</taxon>
        <taxon>eudicotyledons</taxon>
        <taxon>Gunneridae</taxon>
        <taxon>Pentapetalae</taxon>
        <taxon>rosids</taxon>
        <taxon>fabids</taxon>
        <taxon>Cucurbitales</taxon>
        <taxon>Cucurbitaceae</taxon>
        <taxon>Cucurbiteae</taxon>
        <taxon>Cucurbita</taxon>
    </lineage>
</organism>